<feature type="non-terminal residue" evidence="1">
    <location>
        <position position="73"/>
    </location>
</feature>
<dbReference type="Proteomes" id="UP001230986">
    <property type="component" value="Unassembled WGS sequence"/>
</dbReference>
<comment type="caution">
    <text evidence="1">The sequence shown here is derived from an EMBL/GenBank/DDBJ whole genome shotgun (WGS) entry which is preliminary data.</text>
</comment>
<protein>
    <submittedName>
        <fullName evidence="1">Uncharacterized protein</fullName>
    </submittedName>
</protein>
<proteinExistence type="predicted"/>
<sequence>MDKEFNIQVSDPIFRISCENCGVIADIGEDEEEIRSTAETMGFVAIHSEADGTMNLCKSCYESDPELNPKPTP</sequence>
<gene>
    <name evidence="1" type="ORF">QQ055_00335</name>
</gene>
<dbReference type="RefSeq" id="WP_286004046.1">
    <property type="nucleotide sequence ID" value="NZ_JASVEJ010000001.1"/>
</dbReference>
<reference evidence="1 2" key="1">
    <citation type="submission" date="2023-06" db="EMBL/GenBank/DDBJ databases">
        <title>Whole genome sequence of Oscillatoria calcuttensis NRMC-F 0142.</title>
        <authorList>
            <person name="Shakena Fathima T."/>
            <person name="Muralitharan G."/>
            <person name="Thajuddin N."/>
        </authorList>
    </citation>
    <scope>NUCLEOTIDE SEQUENCE [LARGE SCALE GENOMIC DNA]</scope>
    <source>
        <strain evidence="1 2">NRMC-F 0142</strain>
    </source>
</reference>
<accession>A0ABT7LYQ2</accession>
<keyword evidence="2" id="KW-1185">Reference proteome</keyword>
<name>A0ABT7LYQ2_9CYAN</name>
<evidence type="ECO:0000313" key="1">
    <source>
        <dbReference type="EMBL" id="MDL5055936.1"/>
    </source>
</evidence>
<dbReference type="EMBL" id="JASVEJ010000001">
    <property type="protein sequence ID" value="MDL5055936.1"/>
    <property type="molecule type" value="Genomic_DNA"/>
</dbReference>
<organism evidence="1 2">
    <name type="scientific">Geitlerinema calcuttense NRMC-F 0142</name>
    <dbReference type="NCBI Taxonomy" id="2922238"/>
    <lineage>
        <taxon>Bacteria</taxon>
        <taxon>Bacillati</taxon>
        <taxon>Cyanobacteriota</taxon>
        <taxon>Cyanophyceae</taxon>
        <taxon>Geitlerinematales</taxon>
        <taxon>Geitlerinemataceae</taxon>
        <taxon>Geitlerinema</taxon>
    </lineage>
</organism>
<evidence type="ECO:0000313" key="2">
    <source>
        <dbReference type="Proteomes" id="UP001230986"/>
    </source>
</evidence>